<dbReference type="Proteomes" id="UP000076154">
    <property type="component" value="Unassembled WGS sequence"/>
</dbReference>
<proteinExistence type="predicted"/>
<evidence type="ECO:0000313" key="2">
    <source>
        <dbReference type="Proteomes" id="UP000076154"/>
    </source>
</evidence>
<evidence type="ECO:0000313" key="1">
    <source>
        <dbReference type="EMBL" id="RDB18664.1"/>
    </source>
</evidence>
<keyword evidence="2" id="KW-1185">Reference proteome</keyword>
<sequence>MGPGLGSKKDHSIKPWRLHTTLRRATHLGFCRIHHVKGSVASPIDEARMEKNEANEQNTATEIAFLLNFATTVHEIVFIDDYSVSCIPLTQSVSGKIPLLIKRNYSALSESRCQGANQNAPPEMRKRVWHC</sequence>
<accession>A0A369JGX7</accession>
<reference evidence="1" key="1">
    <citation type="submission" date="2018-04" db="EMBL/GenBank/DDBJ databases">
        <title>Whole genome sequencing of Hypsizygus marmoreus.</title>
        <authorList>
            <person name="Choi I.-G."/>
            <person name="Min B."/>
            <person name="Kim J.-G."/>
            <person name="Kim S."/>
            <person name="Oh Y.-L."/>
            <person name="Kong W.-S."/>
            <person name="Park H."/>
            <person name="Jeong J."/>
            <person name="Song E.-S."/>
        </authorList>
    </citation>
    <scope>NUCLEOTIDE SEQUENCE [LARGE SCALE GENOMIC DNA]</scope>
    <source>
        <strain evidence="1">51987-8</strain>
    </source>
</reference>
<organism evidence="1 2">
    <name type="scientific">Hypsizygus marmoreus</name>
    <name type="common">White beech mushroom</name>
    <name type="synonym">Agaricus marmoreus</name>
    <dbReference type="NCBI Taxonomy" id="39966"/>
    <lineage>
        <taxon>Eukaryota</taxon>
        <taxon>Fungi</taxon>
        <taxon>Dikarya</taxon>
        <taxon>Basidiomycota</taxon>
        <taxon>Agaricomycotina</taxon>
        <taxon>Agaricomycetes</taxon>
        <taxon>Agaricomycetidae</taxon>
        <taxon>Agaricales</taxon>
        <taxon>Tricholomatineae</taxon>
        <taxon>Lyophyllaceae</taxon>
        <taxon>Hypsizygus</taxon>
    </lineage>
</organism>
<dbReference type="EMBL" id="LUEZ02000090">
    <property type="protein sequence ID" value="RDB18664.1"/>
    <property type="molecule type" value="Genomic_DNA"/>
</dbReference>
<gene>
    <name evidence="1" type="ORF">Hypma_014720</name>
</gene>
<dbReference type="InParanoid" id="A0A369JGX7"/>
<comment type="caution">
    <text evidence="1">The sequence shown here is derived from an EMBL/GenBank/DDBJ whole genome shotgun (WGS) entry which is preliminary data.</text>
</comment>
<name>A0A369JGX7_HYPMA</name>
<protein>
    <submittedName>
        <fullName evidence="1">Uncharacterized protein</fullName>
    </submittedName>
</protein>
<dbReference type="AlphaFoldDB" id="A0A369JGX7"/>